<dbReference type="SMART" id="SM00228">
    <property type="entry name" value="PDZ"/>
    <property type="match status" value="1"/>
</dbReference>
<dbReference type="InterPro" id="IPR001478">
    <property type="entry name" value="PDZ"/>
</dbReference>
<reference key="3">
    <citation type="submission" date="2010-02" db="EMBL/GenBank/DDBJ databases">
        <title>Complete genome sequence of Thermosphaera aggregans type strain (M11TL).</title>
        <authorList>
            <consortium name="US DOE Joint Genome Institute (JGI-PGF)"/>
            <person name="Spring S."/>
            <person name="Lapidus A."/>
            <person name="Munk C."/>
            <person name="Schroeder M."/>
            <person name="Glavina Del Rio T."/>
            <person name="Tice H."/>
            <person name="Copeland A."/>
            <person name="Cheng J.-F."/>
            <person name="Lucas S."/>
            <person name="Chen F."/>
            <person name="Nolan M."/>
            <person name="Bruce D."/>
            <person name="Goodwin L."/>
            <person name="Pitluck S."/>
            <person name="Ivanova N."/>
            <person name="Mavromatis K."/>
            <person name="Ovchinnikova G."/>
            <person name="Pati A."/>
            <person name="Chen A."/>
            <person name="Palaniappan K."/>
            <person name="Land M."/>
            <person name="Hauser L."/>
            <person name="Chang Y.-J."/>
            <person name="Jeffries C.C."/>
            <person name="Brettin T."/>
            <person name="Detter J.C."/>
            <person name="Tapia R."/>
            <person name="Han C."/>
            <person name="Chain P."/>
            <person name="Heimerl T."/>
            <person name="Weik F."/>
            <person name="Goker M."/>
            <person name="Rachel R."/>
            <person name="Bristow J."/>
            <person name="Eisen J.A."/>
            <person name="Markowitz V."/>
            <person name="Hugenholtz P."/>
            <person name="Kyrpides N.C."/>
            <person name="Klenk H.-P."/>
        </authorList>
    </citation>
    <scope>NUCLEOTIDE SEQUENCE</scope>
    <source>
        <strain>DSM 11486</strain>
    </source>
</reference>
<gene>
    <name evidence="4" type="ordered locus">Tagg_0523</name>
</gene>
<dbReference type="HOGENOM" id="CLU_020120_2_2_2"/>
<protein>
    <submittedName>
        <fullName evidence="4">HtrA2 peptidase</fullName>
        <ecNumber evidence="4">3.4.21.108</ecNumber>
    </submittedName>
</protein>
<dbReference type="AlphaFoldDB" id="D5U0Z7"/>
<dbReference type="Proteomes" id="UP000002376">
    <property type="component" value="Chromosome"/>
</dbReference>
<dbReference type="MEROPS" id="S01.500"/>
<dbReference type="InterPro" id="IPR009003">
    <property type="entry name" value="Peptidase_S1_PA"/>
</dbReference>
<dbReference type="STRING" id="633148.Tagg_0523"/>
<dbReference type="InterPro" id="IPR001940">
    <property type="entry name" value="Peptidase_S1C"/>
</dbReference>
<keyword evidence="1" id="KW-0645">Protease</keyword>
<dbReference type="GO" id="GO:0004252">
    <property type="term" value="F:serine-type endopeptidase activity"/>
    <property type="evidence" value="ECO:0007669"/>
    <property type="project" value="InterPro"/>
</dbReference>
<dbReference type="InterPro" id="IPR036034">
    <property type="entry name" value="PDZ_sf"/>
</dbReference>
<accession>D5U0Z7</accession>
<dbReference type="Gene3D" id="2.40.10.120">
    <property type="match status" value="1"/>
</dbReference>
<dbReference type="SUPFAM" id="SSF50156">
    <property type="entry name" value="PDZ domain-like"/>
    <property type="match status" value="1"/>
</dbReference>
<sequence>MSSEISKIVEQVKSSVVTVSTLVEHPLSIFGYEPVKGFGSGFVVSKGYVVTNAHVIKGASKVTVSFVDGYASRAGIVATDPTRDLALLETEEYGSPMKLGDSSKLKVGEIVLAVGSPLGLFQHTVTMGVVSATGRTIVGENMVLEDLIQTDAAINPGNSGGPLINLEGEAVGVTTAIIPFAQGIGFAIPINTVKRFLGMIEKYGKPLRAWIGVYVAPLNPTIASVYNIPVKQGLLVVKSIPGTPAYRRGIREGDVILQANHIPVTKTSDLKEIIEDSVEKGFVNLLIQRGFNTYSLDVEIIIQPLD</sequence>
<reference evidence="5" key="2">
    <citation type="journal article" date="2010" name="Stand. Genomic Sci.">
        <title>Complete genome sequence of Thermosphaera aggregans type strain (M11TLT).</title>
        <authorList>
            <person name="Spring S."/>
            <person name="Rachel R."/>
            <person name="Lapidus A."/>
            <person name="Davenport K."/>
            <person name="Tice H."/>
            <person name="Copeland A."/>
            <person name="Cheng J.-F."/>
            <person name="Lucas S."/>
            <person name="Chen F."/>
            <person name="Nolan M."/>
            <person name="Bruce D."/>
            <person name="Goodwin L."/>
            <person name="Pitluck S."/>
            <person name="Ivanova N."/>
            <person name="Mavromatis K."/>
            <person name="Ovchinnikova G."/>
            <person name="Pati A."/>
            <person name="Chen A."/>
            <person name="Palaniappan K."/>
            <person name="Land M."/>
            <person name="Hauser L."/>
            <person name="Chang Y.-J."/>
            <person name="Jeffries C.C."/>
            <person name="Brettin T."/>
            <person name="Detter J.C."/>
            <person name="Tapia R."/>
            <person name="Han C."/>
            <person name="Heimerl T."/>
            <person name="Weikl F."/>
            <person name="Brambilla E."/>
            <person name="Goker M."/>
            <person name="Bristow J."/>
            <person name="Eisen J.A."/>
            <person name="Markowitz V."/>
            <person name="Hugenholtz P."/>
            <person name="Kyrpides N.C."/>
            <person name="Klenk H.-P."/>
        </authorList>
    </citation>
    <scope>NUCLEOTIDE SEQUENCE [LARGE SCALE GENOMIC DNA]</scope>
    <source>
        <strain evidence="5">DSM 11486 / M11TL</strain>
    </source>
</reference>
<organism evidence="4 5">
    <name type="scientific">Thermosphaera aggregans (strain DSM 11486 / M11TL)</name>
    <dbReference type="NCBI Taxonomy" id="633148"/>
    <lineage>
        <taxon>Archaea</taxon>
        <taxon>Thermoproteota</taxon>
        <taxon>Thermoprotei</taxon>
        <taxon>Desulfurococcales</taxon>
        <taxon>Desulfurococcaceae</taxon>
        <taxon>Thermosphaera</taxon>
    </lineage>
</organism>
<feature type="domain" description="PDZ" evidence="3">
    <location>
        <begin position="209"/>
        <end position="291"/>
    </location>
</feature>
<dbReference type="PRINTS" id="PR00834">
    <property type="entry name" value="PROTEASES2C"/>
</dbReference>
<dbReference type="SUPFAM" id="SSF50494">
    <property type="entry name" value="Trypsin-like serine proteases"/>
    <property type="match status" value="1"/>
</dbReference>
<keyword evidence="5" id="KW-1185">Reference proteome</keyword>
<dbReference type="KEGG" id="tag:Tagg_0523"/>
<evidence type="ECO:0000313" key="5">
    <source>
        <dbReference type="Proteomes" id="UP000002376"/>
    </source>
</evidence>
<proteinExistence type="predicted"/>
<reference evidence="4 5" key="1">
    <citation type="journal article" date="2010" name="Stand. Genomic Sci.">
        <title>Complete genome sequence of Thermosphaera aggregans type strain (M11TL).</title>
        <authorList>
            <person name="Spring S."/>
            <person name="Rachel R."/>
            <person name="Lapidus A."/>
            <person name="Davenport K."/>
            <person name="Tice H."/>
            <person name="Copeland A."/>
            <person name="Cheng J.F."/>
            <person name="Lucas S."/>
            <person name="Chen F."/>
            <person name="Nolan M."/>
            <person name="Bruce D."/>
            <person name="Goodwin L."/>
            <person name="Pitluck S."/>
            <person name="Ivanova N."/>
            <person name="Mavromatis K."/>
            <person name="Ovchinnikova G."/>
            <person name="Pati A."/>
            <person name="Chen A."/>
            <person name="Palaniappan K."/>
            <person name="Land M."/>
            <person name="Hauser L."/>
            <person name="Chang Y.J."/>
            <person name="Jeffries C.C."/>
            <person name="Brettin T."/>
            <person name="Detter J.C."/>
            <person name="Tapia R."/>
            <person name="Han C."/>
            <person name="Heimerl T."/>
            <person name="Weikl F."/>
            <person name="Brambilla E."/>
            <person name="Goker M."/>
            <person name="Bristow J."/>
            <person name="Eisen J.A."/>
            <person name="Markowitz V."/>
            <person name="Hugenholtz P."/>
            <person name="Kyrpides N.C."/>
            <person name="Klenk H.P."/>
        </authorList>
    </citation>
    <scope>NUCLEOTIDE SEQUENCE [LARGE SCALE GENOMIC DNA]</scope>
    <source>
        <strain evidence="5">DSM 11486 / M11TL</strain>
    </source>
</reference>
<dbReference type="eggNOG" id="arCOG02833">
    <property type="taxonomic scope" value="Archaea"/>
</dbReference>
<keyword evidence="2 4" id="KW-0378">Hydrolase</keyword>
<name>D5U0Z7_THEAM</name>
<dbReference type="EMBL" id="CP001939">
    <property type="protein sequence ID" value="ADG90797.1"/>
    <property type="molecule type" value="Genomic_DNA"/>
</dbReference>
<dbReference type="EC" id="3.4.21.108" evidence="4"/>
<dbReference type="PANTHER" id="PTHR43343:SF3">
    <property type="entry name" value="PROTEASE DO-LIKE 8, CHLOROPLASTIC"/>
    <property type="match status" value="1"/>
</dbReference>
<evidence type="ECO:0000256" key="1">
    <source>
        <dbReference type="ARBA" id="ARBA00022670"/>
    </source>
</evidence>
<dbReference type="PANTHER" id="PTHR43343">
    <property type="entry name" value="PEPTIDASE S12"/>
    <property type="match status" value="1"/>
</dbReference>
<dbReference type="Gene3D" id="2.30.42.10">
    <property type="match status" value="1"/>
</dbReference>
<dbReference type="Pfam" id="PF13365">
    <property type="entry name" value="Trypsin_2"/>
    <property type="match status" value="1"/>
</dbReference>
<dbReference type="Pfam" id="PF13180">
    <property type="entry name" value="PDZ_2"/>
    <property type="match status" value="1"/>
</dbReference>
<dbReference type="InterPro" id="IPR051201">
    <property type="entry name" value="Chloro_Bact_Ser_Proteases"/>
</dbReference>
<dbReference type="GO" id="GO:0006508">
    <property type="term" value="P:proteolysis"/>
    <property type="evidence" value="ECO:0007669"/>
    <property type="project" value="UniProtKB-KW"/>
</dbReference>
<evidence type="ECO:0000256" key="2">
    <source>
        <dbReference type="ARBA" id="ARBA00022801"/>
    </source>
</evidence>
<evidence type="ECO:0000259" key="3">
    <source>
        <dbReference type="SMART" id="SM00228"/>
    </source>
</evidence>
<evidence type="ECO:0000313" key="4">
    <source>
        <dbReference type="EMBL" id="ADG90797.1"/>
    </source>
</evidence>